<reference evidence="3" key="1">
    <citation type="submission" date="2017-02" db="UniProtKB">
        <authorList>
            <consortium name="WormBaseParasite"/>
        </authorList>
    </citation>
    <scope>IDENTIFICATION</scope>
</reference>
<dbReference type="WBParaSite" id="HNAJ_0000625401-mRNA-1">
    <property type="protein sequence ID" value="HNAJ_0000625401-mRNA-1"/>
    <property type="gene ID" value="HNAJ_0000625401"/>
</dbReference>
<dbReference type="AlphaFoldDB" id="A0A0R3TGR3"/>
<dbReference type="EMBL" id="UZAE01006465">
    <property type="protein sequence ID" value="VDO02110.1"/>
    <property type="molecule type" value="Genomic_DNA"/>
</dbReference>
<reference evidence="1 2" key="2">
    <citation type="submission" date="2018-11" db="EMBL/GenBank/DDBJ databases">
        <authorList>
            <consortium name="Pathogen Informatics"/>
        </authorList>
    </citation>
    <scope>NUCLEOTIDE SEQUENCE [LARGE SCALE GENOMIC DNA]</scope>
</reference>
<protein>
    <submittedName>
        <fullName evidence="1 3">Uncharacterized protein</fullName>
    </submittedName>
</protein>
<sequence length="77" mass="8584">MHSESTWKIASDGELLQATEVVRRGWFFIHQLFVRMISGFEPVGHDITVCVIVCLHVCSPGLGGAAVQLCVQRPYKQ</sequence>
<evidence type="ECO:0000313" key="2">
    <source>
        <dbReference type="Proteomes" id="UP000278807"/>
    </source>
</evidence>
<name>A0A0R3TGR3_RODNA</name>
<gene>
    <name evidence="1" type="ORF">HNAJ_LOCUS6250</name>
</gene>
<evidence type="ECO:0000313" key="3">
    <source>
        <dbReference type="WBParaSite" id="HNAJ_0000625401-mRNA-1"/>
    </source>
</evidence>
<accession>A0A0R3TGR3</accession>
<organism evidence="3">
    <name type="scientific">Rodentolepis nana</name>
    <name type="common">Dwarf tapeworm</name>
    <name type="synonym">Hymenolepis nana</name>
    <dbReference type="NCBI Taxonomy" id="102285"/>
    <lineage>
        <taxon>Eukaryota</taxon>
        <taxon>Metazoa</taxon>
        <taxon>Spiralia</taxon>
        <taxon>Lophotrochozoa</taxon>
        <taxon>Platyhelminthes</taxon>
        <taxon>Cestoda</taxon>
        <taxon>Eucestoda</taxon>
        <taxon>Cyclophyllidea</taxon>
        <taxon>Hymenolepididae</taxon>
        <taxon>Rodentolepis</taxon>
    </lineage>
</organism>
<dbReference type="Proteomes" id="UP000278807">
    <property type="component" value="Unassembled WGS sequence"/>
</dbReference>
<proteinExistence type="predicted"/>
<keyword evidence="2" id="KW-1185">Reference proteome</keyword>
<evidence type="ECO:0000313" key="1">
    <source>
        <dbReference type="EMBL" id="VDO02110.1"/>
    </source>
</evidence>